<keyword evidence="1" id="KW-1133">Transmembrane helix</keyword>
<evidence type="ECO:0000313" key="2">
    <source>
        <dbReference type="EMBL" id="KAJ6396919.1"/>
    </source>
</evidence>
<name>A0ABQ9CBF2_9ROSI</name>
<dbReference type="EMBL" id="JAPFFI010000004">
    <property type="protein sequence ID" value="KAJ6396919.1"/>
    <property type="molecule type" value="Genomic_DNA"/>
</dbReference>
<reference evidence="2" key="1">
    <citation type="submission" date="2022-10" db="EMBL/GenBank/DDBJ databases">
        <authorList>
            <person name="Hyden B.L."/>
            <person name="Feng K."/>
            <person name="Yates T."/>
            <person name="Jawdy S."/>
            <person name="Smart L.B."/>
            <person name="Muchero W."/>
        </authorList>
    </citation>
    <scope>NUCLEOTIDE SEQUENCE</scope>
    <source>
        <tissue evidence="2">Shoot tip</tissue>
    </source>
</reference>
<reference evidence="2" key="2">
    <citation type="journal article" date="2023" name="Int. J. Mol. Sci.">
        <title>De Novo Assembly and Annotation of 11 Diverse Shrub Willow (Salix) Genomes Reveals Novel Gene Organization in Sex-Linked Regions.</title>
        <authorList>
            <person name="Hyden B."/>
            <person name="Feng K."/>
            <person name="Yates T.B."/>
            <person name="Jawdy S."/>
            <person name="Cereghino C."/>
            <person name="Smart L.B."/>
            <person name="Muchero W."/>
        </authorList>
    </citation>
    <scope>NUCLEOTIDE SEQUENCE</scope>
    <source>
        <tissue evidence="2">Shoot tip</tissue>
    </source>
</reference>
<keyword evidence="1" id="KW-0812">Transmembrane</keyword>
<evidence type="ECO:0000256" key="1">
    <source>
        <dbReference type="SAM" id="Phobius"/>
    </source>
</evidence>
<keyword evidence="3" id="KW-1185">Reference proteome</keyword>
<evidence type="ECO:0000313" key="3">
    <source>
        <dbReference type="Proteomes" id="UP001141253"/>
    </source>
</evidence>
<dbReference type="Proteomes" id="UP001141253">
    <property type="component" value="Chromosome 4"/>
</dbReference>
<comment type="caution">
    <text evidence="2">The sequence shown here is derived from an EMBL/GenBank/DDBJ whole genome shotgun (WGS) entry which is preliminary data.</text>
</comment>
<organism evidence="2 3">
    <name type="scientific">Salix suchowensis</name>
    <dbReference type="NCBI Taxonomy" id="1278906"/>
    <lineage>
        <taxon>Eukaryota</taxon>
        <taxon>Viridiplantae</taxon>
        <taxon>Streptophyta</taxon>
        <taxon>Embryophyta</taxon>
        <taxon>Tracheophyta</taxon>
        <taxon>Spermatophyta</taxon>
        <taxon>Magnoliopsida</taxon>
        <taxon>eudicotyledons</taxon>
        <taxon>Gunneridae</taxon>
        <taxon>Pentapetalae</taxon>
        <taxon>rosids</taxon>
        <taxon>fabids</taxon>
        <taxon>Malpighiales</taxon>
        <taxon>Salicaceae</taxon>
        <taxon>Saliceae</taxon>
        <taxon>Salix</taxon>
    </lineage>
</organism>
<proteinExistence type="predicted"/>
<protein>
    <submittedName>
        <fullName evidence="2">Uncharacterized protein</fullName>
    </submittedName>
</protein>
<accession>A0ABQ9CBF2</accession>
<gene>
    <name evidence="2" type="ORF">OIU77_021869</name>
</gene>
<feature type="transmembrane region" description="Helical" evidence="1">
    <location>
        <begin position="53"/>
        <end position="76"/>
    </location>
</feature>
<keyword evidence="1" id="KW-0472">Membrane</keyword>
<sequence>MAHISILSSLALTPSSFRTSSRKVSRRGTRDFDRGKVAQYIDIIMIKIDSIRFVLYIYIYIYVFCFSFSLLMFLLVSSNPCTDLDWSGKEMLYSR</sequence>